<dbReference type="AlphaFoldDB" id="A3ZLX6"/>
<proteinExistence type="predicted"/>
<evidence type="ECO:0000256" key="1">
    <source>
        <dbReference type="SAM" id="MobiDB-lite"/>
    </source>
</evidence>
<name>A3ZLX6_9BACT</name>
<gene>
    <name evidence="2" type="ORF">DSM3645_10177</name>
</gene>
<reference evidence="2 3" key="1">
    <citation type="submission" date="2006-02" db="EMBL/GenBank/DDBJ databases">
        <authorList>
            <person name="Amann R."/>
            <person name="Ferriera S."/>
            <person name="Johnson J."/>
            <person name="Kravitz S."/>
            <person name="Halpern A."/>
            <person name="Remington K."/>
            <person name="Beeson K."/>
            <person name="Tran B."/>
            <person name="Rogers Y.-H."/>
            <person name="Friedman R."/>
            <person name="Venter J.C."/>
        </authorList>
    </citation>
    <scope>NUCLEOTIDE SEQUENCE [LARGE SCALE GENOMIC DNA]</scope>
    <source>
        <strain evidence="2 3">DSM 3645</strain>
    </source>
</reference>
<protein>
    <submittedName>
        <fullName evidence="2">Uncharacterized protein</fullName>
    </submittedName>
</protein>
<comment type="caution">
    <text evidence="2">The sequence shown here is derived from an EMBL/GenBank/DDBJ whole genome shotgun (WGS) entry which is preliminary data.</text>
</comment>
<dbReference type="STRING" id="314230.DSM3645_10177"/>
<sequence>MVGRDGSAVGADEVAKKHQAEISW</sequence>
<dbReference type="Proteomes" id="UP000004358">
    <property type="component" value="Unassembled WGS sequence"/>
</dbReference>
<feature type="region of interest" description="Disordered" evidence="1">
    <location>
        <begin position="1"/>
        <end position="24"/>
    </location>
</feature>
<organism evidence="2 3">
    <name type="scientific">Blastopirellula marina DSM 3645</name>
    <dbReference type="NCBI Taxonomy" id="314230"/>
    <lineage>
        <taxon>Bacteria</taxon>
        <taxon>Pseudomonadati</taxon>
        <taxon>Planctomycetota</taxon>
        <taxon>Planctomycetia</taxon>
        <taxon>Pirellulales</taxon>
        <taxon>Pirellulaceae</taxon>
        <taxon>Blastopirellula</taxon>
    </lineage>
</organism>
<feature type="compositionally biased region" description="Basic and acidic residues" evidence="1">
    <location>
        <begin position="13"/>
        <end position="24"/>
    </location>
</feature>
<dbReference type="EMBL" id="AANZ01000001">
    <property type="protein sequence ID" value="EAQ82759.1"/>
    <property type="molecule type" value="Genomic_DNA"/>
</dbReference>
<evidence type="ECO:0000313" key="3">
    <source>
        <dbReference type="Proteomes" id="UP000004358"/>
    </source>
</evidence>
<dbReference type="HOGENOM" id="CLU_3420835_0_0_0"/>
<accession>A3ZLX6</accession>
<evidence type="ECO:0000313" key="2">
    <source>
        <dbReference type="EMBL" id="EAQ82759.1"/>
    </source>
</evidence>